<evidence type="ECO:0000313" key="11">
    <source>
        <dbReference type="Proteomes" id="UP001633002"/>
    </source>
</evidence>
<evidence type="ECO:0000256" key="7">
    <source>
        <dbReference type="ARBA" id="ARBA00023146"/>
    </source>
</evidence>
<dbReference type="GO" id="GO:0005524">
    <property type="term" value="F:ATP binding"/>
    <property type="evidence" value="ECO:0007669"/>
    <property type="project" value="UniProtKB-KW"/>
</dbReference>
<protein>
    <recommendedName>
        <fullName evidence="2">asparagine--tRNA ligase</fullName>
        <ecNumber evidence="2">6.1.1.22</ecNumber>
    </recommendedName>
</protein>
<dbReference type="SUPFAM" id="SSF55681">
    <property type="entry name" value="Class II aaRS and biotin synthetases"/>
    <property type="match status" value="1"/>
</dbReference>
<dbReference type="Pfam" id="PF00152">
    <property type="entry name" value="tRNA-synt_2"/>
    <property type="match status" value="2"/>
</dbReference>
<comment type="caution">
    <text evidence="10">The sequence shown here is derived from an EMBL/GenBank/DDBJ whole genome shotgun (WGS) entry which is preliminary data.</text>
</comment>
<evidence type="ECO:0000256" key="8">
    <source>
        <dbReference type="ARBA" id="ARBA00047844"/>
    </source>
</evidence>
<keyword evidence="7" id="KW-0030">Aminoacyl-tRNA synthetase</keyword>
<keyword evidence="11" id="KW-1185">Reference proteome</keyword>
<dbReference type="Proteomes" id="UP001633002">
    <property type="component" value="Unassembled WGS sequence"/>
</dbReference>
<accession>A0ABD3H1M5</accession>
<evidence type="ECO:0000259" key="9">
    <source>
        <dbReference type="PROSITE" id="PS50862"/>
    </source>
</evidence>
<dbReference type="InterPro" id="IPR006195">
    <property type="entry name" value="aa-tRNA-synth_II"/>
</dbReference>
<keyword evidence="5" id="KW-0067">ATP-binding</keyword>
<dbReference type="SUPFAM" id="SSF50249">
    <property type="entry name" value="Nucleic acid-binding proteins"/>
    <property type="match status" value="1"/>
</dbReference>
<feature type="domain" description="Aminoacyl-transfer RNA synthetases class-II family profile" evidence="9">
    <location>
        <begin position="294"/>
        <end position="525"/>
    </location>
</feature>
<evidence type="ECO:0000256" key="2">
    <source>
        <dbReference type="ARBA" id="ARBA00012816"/>
    </source>
</evidence>
<dbReference type="PRINTS" id="PR01042">
    <property type="entry name" value="TRNASYNTHASP"/>
</dbReference>
<keyword evidence="3" id="KW-0436">Ligase</keyword>
<dbReference type="PANTHER" id="PTHR22594:SF54">
    <property type="entry name" value="ASPARAGINE--TRNA LIGASE, CYTOPLASMIC 1-RELATED"/>
    <property type="match status" value="1"/>
</dbReference>
<evidence type="ECO:0000256" key="5">
    <source>
        <dbReference type="ARBA" id="ARBA00022840"/>
    </source>
</evidence>
<gene>
    <name evidence="10" type="ORF">R1sor_003170</name>
</gene>
<dbReference type="InterPro" id="IPR012340">
    <property type="entry name" value="NA-bd_OB-fold"/>
</dbReference>
<dbReference type="InterPro" id="IPR004365">
    <property type="entry name" value="NA-bd_OB_tRNA"/>
</dbReference>
<organism evidence="10 11">
    <name type="scientific">Riccia sorocarpa</name>
    <dbReference type="NCBI Taxonomy" id="122646"/>
    <lineage>
        <taxon>Eukaryota</taxon>
        <taxon>Viridiplantae</taxon>
        <taxon>Streptophyta</taxon>
        <taxon>Embryophyta</taxon>
        <taxon>Marchantiophyta</taxon>
        <taxon>Marchantiopsida</taxon>
        <taxon>Marchantiidae</taxon>
        <taxon>Marchantiales</taxon>
        <taxon>Ricciaceae</taxon>
        <taxon>Riccia</taxon>
    </lineage>
</organism>
<dbReference type="PROSITE" id="PS50862">
    <property type="entry name" value="AA_TRNA_LIGASE_II"/>
    <property type="match status" value="1"/>
</dbReference>
<dbReference type="GO" id="GO:0004816">
    <property type="term" value="F:asparagine-tRNA ligase activity"/>
    <property type="evidence" value="ECO:0007669"/>
    <property type="project" value="UniProtKB-EC"/>
</dbReference>
<dbReference type="Gene3D" id="2.40.50.140">
    <property type="entry name" value="Nucleic acid-binding proteins"/>
    <property type="match status" value="1"/>
</dbReference>
<comment type="catalytic activity">
    <reaction evidence="8">
        <text>tRNA(Asn) + L-asparagine + ATP = L-asparaginyl-tRNA(Asn) + AMP + diphosphate + H(+)</text>
        <dbReference type="Rhea" id="RHEA:11180"/>
        <dbReference type="Rhea" id="RHEA-COMP:9659"/>
        <dbReference type="Rhea" id="RHEA-COMP:9674"/>
        <dbReference type="ChEBI" id="CHEBI:15378"/>
        <dbReference type="ChEBI" id="CHEBI:30616"/>
        <dbReference type="ChEBI" id="CHEBI:33019"/>
        <dbReference type="ChEBI" id="CHEBI:58048"/>
        <dbReference type="ChEBI" id="CHEBI:78442"/>
        <dbReference type="ChEBI" id="CHEBI:78515"/>
        <dbReference type="ChEBI" id="CHEBI:456215"/>
        <dbReference type="EC" id="6.1.1.22"/>
    </reaction>
</comment>
<evidence type="ECO:0000313" key="10">
    <source>
        <dbReference type="EMBL" id="KAL3685148.1"/>
    </source>
</evidence>
<dbReference type="InterPro" id="IPR045864">
    <property type="entry name" value="aa-tRNA-synth_II/BPL/LPL"/>
</dbReference>
<dbReference type="Pfam" id="PF01336">
    <property type="entry name" value="tRNA_anti-codon"/>
    <property type="match status" value="1"/>
</dbReference>
<evidence type="ECO:0000256" key="6">
    <source>
        <dbReference type="ARBA" id="ARBA00022917"/>
    </source>
</evidence>
<evidence type="ECO:0000256" key="4">
    <source>
        <dbReference type="ARBA" id="ARBA00022741"/>
    </source>
</evidence>
<dbReference type="PANTHER" id="PTHR22594">
    <property type="entry name" value="ASPARTYL/LYSYL-TRNA SYNTHETASE"/>
    <property type="match status" value="1"/>
</dbReference>
<reference evidence="10 11" key="1">
    <citation type="submission" date="2024-09" db="EMBL/GenBank/DDBJ databases">
        <title>Chromosome-scale assembly of Riccia sorocarpa.</title>
        <authorList>
            <person name="Paukszto L."/>
        </authorList>
    </citation>
    <scope>NUCLEOTIDE SEQUENCE [LARGE SCALE GENOMIC DNA]</scope>
    <source>
        <strain evidence="10">LP-2024</strain>
        <tissue evidence="10">Aerial parts of the thallus</tissue>
    </source>
</reference>
<dbReference type="CDD" id="cd00776">
    <property type="entry name" value="AsxRS_core"/>
    <property type="match status" value="1"/>
</dbReference>
<dbReference type="FunFam" id="3.30.930.10:FF:000016">
    <property type="entry name" value="Asparagine--tRNA ligase"/>
    <property type="match status" value="1"/>
</dbReference>
<sequence>MGDVEAESVAASLDGLKMEDGGAAAAPVEKYSRRVLVKNVVGREDGGVGLLGQRITVGGWVKTGRSSASVIFVELNDGSGPLNLQVVVDPNLEGASQVTLTGTCIVAEGVLKEPPTEELKVKQKVELHVEKFVHVGLVDSKTYPIAKTRLKLETLREHLHLRPRTNTISALARVRNALAFASHTFFNQHKFLYVHTPIITTSDCEGAGEMFQVTTLLNDAEKAKHETSDSSIVLPVPGESKPAEIAKPRKLIAGIPHKDDGKIDYTADFFARQAFLTVSGQLQVEGYACALGSVYTFGPTFRAENSHTTRHLAEFWMIEPEIAFADIEDDMNCAEDYIKFLCQWLLDHCFDDMEFLAKMYDKGAVERLRMVATTPFVRITYTEAVETLRKVKKKKFEKKVEWGIDLASEHERYLTEEIYKKPVIVYNYPKDIKAFYMRLNDDGKTVAAMDVLVPKVGELVGGSQREERLEVLVQRLKEMNLPQEPYEWYLDLRRYGTVKHAGFGLGFERMILFATGIENIRDVIPYPRYPGRADF</sequence>
<dbReference type="InterPro" id="IPR004522">
    <property type="entry name" value="Asn-tRNA-ligase"/>
</dbReference>
<dbReference type="GO" id="GO:0006412">
    <property type="term" value="P:translation"/>
    <property type="evidence" value="ECO:0007669"/>
    <property type="project" value="UniProtKB-KW"/>
</dbReference>
<name>A0ABD3H1M5_9MARC</name>
<evidence type="ECO:0000256" key="1">
    <source>
        <dbReference type="ARBA" id="ARBA00008226"/>
    </source>
</evidence>
<dbReference type="CDD" id="cd04318">
    <property type="entry name" value="EcAsnRS_like_N"/>
    <property type="match status" value="1"/>
</dbReference>
<dbReference type="EMBL" id="JBJQOH010000006">
    <property type="protein sequence ID" value="KAL3685148.1"/>
    <property type="molecule type" value="Genomic_DNA"/>
</dbReference>
<keyword evidence="6" id="KW-0648">Protein biosynthesis</keyword>
<comment type="similarity">
    <text evidence="1">Belongs to the class-II aminoacyl-tRNA synthetase family.</text>
</comment>
<dbReference type="AlphaFoldDB" id="A0ABD3H1M5"/>
<evidence type="ECO:0000256" key="3">
    <source>
        <dbReference type="ARBA" id="ARBA00022598"/>
    </source>
</evidence>
<dbReference type="NCBIfam" id="NF003037">
    <property type="entry name" value="PRK03932.1"/>
    <property type="match status" value="1"/>
</dbReference>
<dbReference type="InterPro" id="IPR004364">
    <property type="entry name" value="Aa-tRNA-synt_II"/>
</dbReference>
<dbReference type="HAMAP" id="MF_00534">
    <property type="entry name" value="Asn_tRNA_synth"/>
    <property type="match status" value="1"/>
</dbReference>
<dbReference type="Gene3D" id="3.30.930.10">
    <property type="entry name" value="Bira Bifunctional Protein, Domain 2"/>
    <property type="match status" value="1"/>
</dbReference>
<dbReference type="InterPro" id="IPR002312">
    <property type="entry name" value="Asp/Asn-tRNA-synth_IIb"/>
</dbReference>
<keyword evidence="4" id="KW-0547">Nucleotide-binding</keyword>
<dbReference type="EC" id="6.1.1.22" evidence="2"/>
<proteinExistence type="inferred from homology"/>
<dbReference type="NCBIfam" id="TIGR00457">
    <property type="entry name" value="asnS"/>
    <property type="match status" value="1"/>
</dbReference>